<organism evidence="5">
    <name type="scientific">hydrothermal vent metagenome</name>
    <dbReference type="NCBI Taxonomy" id="652676"/>
    <lineage>
        <taxon>unclassified sequences</taxon>
        <taxon>metagenomes</taxon>
        <taxon>ecological metagenomes</taxon>
    </lineage>
</organism>
<dbReference type="PROSITE" id="PS50987">
    <property type="entry name" value="HTH_ARSR_2"/>
    <property type="match status" value="1"/>
</dbReference>
<dbReference type="GO" id="GO:0003677">
    <property type="term" value="F:DNA binding"/>
    <property type="evidence" value="ECO:0007669"/>
    <property type="project" value="UniProtKB-KW"/>
</dbReference>
<dbReference type="InterPro" id="IPR051011">
    <property type="entry name" value="Metal_resp_trans_reg"/>
</dbReference>
<dbReference type="Gene3D" id="1.10.10.10">
    <property type="entry name" value="Winged helix-like DNA-binding domain superfamily/Winged helix DNA-binding domain"/>
    <property type="match status" value="1"/>
</dbReference>
<dbReference type="EMBL" id="UOEC01000191">
    <property type="protein sequence ID" value="VAW01826.1"/>
    <property type="molecule type" value="Genomic_DNA"/>
</dbReference>
<accession>A0A3B0T4G2</accession>
<keyword evidence="3" id="KW-0804">Transcription</keyword>
<name>A0A3B0T4G2_9ZZZZ</name>
<dbReference type="Pfam" id="PF01022">
    <property type="entry name" value="HTH_5"/>
    <property type="match status" value="1"/>
</dbReference>
<evidence type="ECO:0000259" key="4">
    <source>
        <dbReference type="PROSITE" id="PS50987"/>
    </source>
</evidence>
<feature type="domain" description="HTH arsR-type" evidence="4">
    <location>
        <begin position="14"/>
        <end position="108"/>
    </location>
</feature>
<dbReference type="PRINTS" id="PR00778">
    <property type="entry name" value="HTHARSR"/>
</dbReference>
<evidence type="ECO:0000256" key="1">
    <source>
        <dbReference type="ARBA" id="ARBA00023015"/>
    </source>
</evidence>
<dbReference type="InterPro" id="IPR036388">
    <property type="entry name" value="WH-like_DNA-bd_sf"/>
</dbReference>
<evidence type="ECO:0000313" key="5">
    <source>
        <dbReference type="EMBL" id="VAW01826.1"/>
    </source>
</evidence>
<evidence type="ECO:0000256" key="2">
    <source>
        <dbReference type="ARBA" id="ARBA00023125"/>
    </source>
</evidence>
<dbReference type="SUPFAM" id="SSF46785">
    <property type="entry name" value="Winged helix' DNA-binding domain"/>
    <property type="match status" value="1"/>
</dbReference>
<dbReference type="PANTHER" id="PTHR43132:SF2">
    <property type="entry name" value="ARSENICAL RESISTANCE OPERON REPRESSOR ARSR-RELATED"/>
    <property type="match status" value="1"/>
</dbReference>
<dbReference type="InterPro" id="IPR011991">
    <property type="entry name" value="ArsR-like_HTH"/>
</dbReference>
<evidence type="ECO:0000256" key="3">
    <source>
        <dbReference type="ARBA" id="ARBA00023163"/>
    </source>
</evidence>
<dbReference type="SMART" id="SM00418">
    <property type="entry name" value="HTH_ARSR"/>
    <property type="match status" value="1"/>
</dbReference>
<keyword evidence="2" id="KW-0238">DNA-binding</keyword>
<proteinExistence type="predicted"/>
<dbReference type="GO" id="GO:0003700">
    <property type="term" value="F:DNA-binding transcription factor activity"/>
    <property type="evidence" value="ECO:0007669"/>
    <property type="project" value="InterPro"/>
</dbReference>
<protein>
    <submittedName>
        <fullName evidence="5">Transcriptional regulator SoxR</fullName>
    </submittedName>
</protein>
<keyword evidence="1" id="KW-0805">Transcription regulation</keyword>
<dbReference type="AlphaFoldDB" id="A0A3B0T4G2"/>
<dbReference type="InterPro" id="IPR001845">
    <property type="entry name" value="HTH_ArsR_DNA-bd_dom"/>
</dbReference>
<dbReference type="NCBIfam" id="NF033788">
    <property type="entry name" value="HTH_metalloreg"/>
    <property type="match status" value="1"/>
</dbReference>
<reference evidence="5" key="1">
    <citation type="submission" date="2018-06" db="EMBL/GenBank/DDBJ databases">
        <authorList>
            <person name="Zhirakovskaya E."/>
        </authorList>
    </citation>
    <scope>NUCLEOTIDE SEQUENCE</scope>
</reference>
<dbReference type="PANTHER" id="PTHR43132">
    <property type="entry name" value="ARSENICAL RESISTANCE OPERON REPRESSOR ARSR-RELATED"/>
    <property type="match status" value="1"/>
</dbReference>
<gene>
    <name evidence="5" type="ORF">MNBD_ALPHA08-2154</name>
</gene>
<sequence>MDAMVDEAVVSADEMAKNSRAACEFLKAMSHETRLRVLCILMEGEKSVSELEESLGIRQASVSQQLQRLRAERMVTTRRDGKAVYYSLASNEAREVIAVLYKLFCAKSTDSNCP</sequence>
<dbReference type="CDD" id="cd00090">
    <property type="entry name" value="HTH_ARSR"/>
    <property type="match status" value="1"/>
</dbReference>
<dbReference type="InterPro" id="IPR036390">
    <property type="entry name" value="WH_DNA-bd_sf"/>
</dbReference>